<gene>
    <name evidence="1" type="ORF">METZ01_LOCUS88600</name>
</gene>
<dbReference type="AlphaFoldDB" id="A0A381V5S3"/>
<name>A0A381V5S3_9ZZZZ</name>
<reference evidence="1" key="1">
    <citation type="submission" date="2018-05" db="EMBL/GenBank/DDBJ databases">
        <authorList>
            <person name="Lanie J.A."/>
            <person name="Ng W.-L."/>
            <person name="Kazmierczak K.M."/>
            <person name="Andrzejewski T.M."/>
            <person name="Davidsen T.M."/>
            <person name="Wayne K.J."/>
            <person name="Tettelin H."/>
            <person name="Glass J.I."/>
            <person name="Rusch D."/>
            <person name="Podicherti R."/>
            <person name="Tsui H.-C.T."/>
            <person name="Winkler M.E."/>
        </authorList>
    </citation>
    <scope>NUCLEOTIDE SEQUENCE</scope>
</reference>
<protein>
    <submittedName>
        <fullName evidence="1">Uncharacterized protein</fullName>
    </submittedName>
</protein>
<feature type="non-terminal residue" evidence="1">
    <location>
        <position position="1"/>
    </location>
</feature>
<evidence type="ECO:0000313" key="1">
    <source>
        <dbReference type="EMBL" id="SVA35746.1"/>
    </source>
</evidence>
<sequence>VSESVELFSTARFKLNIAFEAETVKSFASSFSKSSQDTMNTNRIRRPKLSIRCFIINIELLRPI</sequence>
<accession>A0A381V5S3</accession>
<dbReference type="EMBL" id="UINC01007937">
    <property type="protein sequence ID" value="SVA35746.1"/>
    <property type="molecule type" value="Genomic_DNA"/>
</dbReference>
<organism evidence="1">
    <name type="scientific">marine metagenome</name>
    <dbReference type="NCBI Taxonomy" id="408172"/>
    <lineage>
        <taxon>unclassified sequences</taxon>
        <taxon>metagenomes</taxon>
        <taxon>ecological metagenomes</taxon>
    </lineage>
</organism>
<proteinExistence type="predicted"/>